<feature type="transmembrane region" description="Helical" evidence="3">
    <location>
        <begin position="74"/>
        <end position="100"/>
    </location>
</feature>
<evidence type="ECO:0000259" key="4">
    <source>
        <dbReference type="Pfam" id="PF00924"/>
    </source>
</evidence>
<evidence type="ECO:0000313" key="5">
    <source>
        <dbReference type="EMBL" id="KCZ80455.1"/>
    </source>
</evidence>
<keyword evidence="3" id="KW-1133">Transmembrane helix</keyword>
<dbReference type="InterPro" id="IPR006685">
    <property type="entry name" value="MscS_channel_2nd"/>
</dbReference>
<keyword evidence="3" id="KW-0812">Transmembrane</keyword>
<dbReference type="PANTHER" id="PTHR31618">
    <property type="entry name" value="MECHANOSENSITIVE ION CHANNEL PROTEIN 5"/>
    <property type="match status" value="1"/>
</dbReference>
<feature type="transmembrane region" description="Helical" evidence="3">
    <location>
        <begin position="306"/>
        <end position="326"/>
    </location>
</feature>
<dbReference type="SUPFAM" id="SSF50182">
    <property type="entry name" value="Sm-like ribonucleoproteins"/>
    <property type="match status" value="1"/>
</dbReference>
<dbReference type="OrthoDB" id="544685at2759"/>
<feature type="transmembrane region" description="Helical" evidence="3">
    <location>
        <begin position="167"/>
        <end position="193"/>
    </location>
</feature>
<evidence type="ECO:0000313" key="6">
    <source>
        <dbReference type="Proteomes" id="UP000030655"/>
    </source>
</evidence>
<dbReference type="InterPro" id="IPR016688">
    <property type="entry name" value="MscS-like_plants/fungi"/>
</dbReference>
<protein>
    <recommendedName>
        <fullName evidence="4">Mechanosensitive ion channel MscS domain-containing protein</fullName>
    </recommendedName>
</protein>
<dbReference type="PANTHER" id="PTHR31618:SF1">
    <property type="entry name" value="EF-HAND DOMAIN-CONTAINING PROTEIN"/>
    <property type="match status" value="1"/>
</dbReference>
<dbReference type="SUPFAM" id="SSF47473">
    <property type="entry name" value="EF-hand"/>
    <property type="match status" value="1"/>
</dbReference>
<dbReference type="GO" id="GO:0008381">
    <property type="term" value="F:mechanosensitive monoatomic ion channel activity"/>
    <property type="evidence" value="ECO:0007669"/>
    <property type="project" value="TreeGrafter"/>
</dbReference>
<feature type="transmembrane region" description="Helical" evidence="3">
    <location>
        <begin position="35"/>
        <end position="54"/>
    </location>
</feature>
<dbReference type="VEuPathDB" id="MicrosporidiaDB:H312_02131"/>
<dbReference type="GO" id="GO:0005886">
    <property type="term" value="C:plasma membrane"/>
    <property type="evidence" value="ECO:0007669"/>
    <property type="project" value="TreeGrafter"/>
</dbReference>
<name>A0A059EZW2_9MICR</name>
<feature type="domain" description="Mechanosensitive ion channel MscS" evidence="4">
    <location>
        <begin position="353"/>
        <end position="419"/>
    </location>
</feature>
<feature type="transmembrane region" description="Helical" evidence="3">
    <location>
        <begin position="120"/>
        <end position="139"/>
    </location>
</feature>
<accession>A0A059EZW2</accession>
<evidence type="ECO:0000256" key="1">
    <source>
        <dbReference type="ARBA" id="ARBA00004141"/>
    </source>
</evidence>
<dbReference type="InterPro" id="IPR010920">
    <property type="entry name" value="LSM_dom_sf"/>
</dbReference>
<dbReference type="GO" id="GO:0006820">
    <property type="term" value="P:monoatomic anion transport"/>
    <property type="evidence" value="ECO:0007669"/>
    <property type="project" value="TreeGrafter"/>
</dbReference>
<dbReference type="InterPro" id="IPR011992">
    <property type="entry name" value="EF-hand-dom_pair"/>
</dbReference>
<dbReference type="Proteomes" id="UP000030655">
    <property type="component" value="Unassembled WGS sequence"/>
</dbReference>
<dbReference type="Pfam" id="PF00924">
    <property type="entry name" value="MS_channel_2nd"/>
    <property type="match status" value="1"/>
</dbReference>
<comment type="subcellular location">
    <subcellularLocation>
        <location evidence="1">Membrane</location>
        <topology evidence="1">Multi-pass membrane protein</topology>
    </subcellularLocation>
</comment>
<gene>
    <name evidence="5" type="ORF">H312_02131</name>
</gene>
<dbReference type="AlphaFoldDB" id="A0A059EZW2"/>
<keyword evidence="3" id="KW-0472">Membrane</keyword>
<evidence type="ECO:0000256" key="2">
    <source>
        <dbReference type="ARBA" id="ARBA00008017"/>
    </source>
</evidence>
<feature type="transmembrane region" description="Helical" evidence="3">
    <location>
        <begin position="332"/>
        <end position="358"/>
    </location>
</feature>
<sequence length="517" mass="60400">MYRINKKKEIDKTIFLREIRKANEYKIKIPSNIKVIVKTVLSLIILSILCYLFYVNKGILTPKIPLDTFNNIFITITAILLLVLMIWLVVNIVLTIISIYYYNETIRNNFVSIFLKKNALLIEIFMSLVSISIFLSLNAKDDNEAIVSLRTSTAVNPDKIEVTLHNILNYFVSAACVLVYILICRLMISYVCFKIHYEHYEEKILKLKKMCDLLLSLEQSFEGASIEEPITLFYMISNNEEEISPSHFREVGWSELSIDFFFNNTDVNIDERISVNEFTEIIINLCKEKVLLEKSISCRNKSLKKLGIIAYIVTFPILVLELASIFGRTGDFKGLVAGIAAVILPLNFIFGGIMADLLRSIILMFFVRPFDIGDKIFYNNEIHKIADIGLLYTTFYKDSKHFNVSNTNLSKEAIINISKSKYSSHSFFYRVNTQVYYQQRKNFFSEIKNYVESNKKMFFDNFFSYNTNFVDEKTVILEIVVRLYCMHNYANQYNEAKEKFIRFVEKNFEKFCIFEKK</sequence>
<dbReference type="EMBL" id="KK365180">
    <property type="protein sequence ID" value="KCZ80455.1"/>
    <property type="molecule type" value="Genomic_DNA"/>
</dbReference>
<comment type="similarity">
    <text evidence="2">Belongs to the MscS (TC 1.A.23) family.</text>
</comment>
<dbReference type="HOGENOM" id="CLU_036839_0_0_1"/>
<evidence type="ECO:0000256" key="3">
    <source>
        <dbReference type="SAM" id="Phobius"/>
    </source>
</evidence>
<reference evidence="6" key="1">
    <citation type="submission" date="2013-02" db="EMBL/GenBank/DDBJ databases">
        <authorList>
            <consortium name="The Broad Institute Genome Sequencing Platform"/>
            <person name="Cuomo C."/>
            <person name="Becnel J."/>
            <person name="Sanscrainte N."/>
            <person name="Walker B."/>
            <person name="Young S.K."/>
            <person name="Zeng Q."/>
            <person name="Gargeya S."/>
            <person name="Fitzgerald M."/>
            <person name="Haas B."/>
            <person name="Abouelleil A."/>
            <person name="Alvarado L."/>
            <person name="Arachchi H.M."/>
            <person name="Berlin A.M."/>
            <person name="Chapman S.B."/>
            <person name="Dewar J."/>
            <person name="Goldberg J."/>
            <person name="Griggs A."/>
            <person name="Gujja S."/>
            <person name="Hansen M."/>
            <person name="Howarth C."/>
            <person name="Imamovic A."/>
            <person name="Larimer J."/>
            <person name="McCowan C."/>
            <person name="Murphy C."/>
            <person name="Neiman D."/>
            <person name="Pearson M."/>
            <person name="Priest M."/>
            <person name="Roberts A."/>
            <person name="Saif S."/>
            <person name="Shea T."/>
            <person name="Sisk P."/>
            <person name="Sykes S."/>
            <person name="Wortman J."/>
            <person name="Nusbaum C."/>
            <person name="Birren B."/>
        </authorList>
    </citation>
    <scope>NUCLEOTIDE SEQUENCE [LARGE SCALE GENOMIC DNA]</scope>
    <source>
        <strain evidence="6">PRA339</strain>
    </source>
</reference>
<organism evidence="5 6">
    <name type="scientific">Anncaliia algerae PRA339</name>
    <dbReference type="NCBI Taxonomy" id="1288291"/>
    <lineage>
        <taxon>Eukaryota</taxon>
        <taxon>Fungi</taxon>
        <taxon>Fungi incertae sedis</taxon>
        <taxon>Microsporidia</taxon>
        <taxon>Tubulinosematoidea</taxon>
        <taxon>Tubulinosematidae</taxon>
        <taxon>Anncaliia</taxon>
    </lineage>
</organism>
<reference evidence="5 6" key="2">
    <citation type="submission" date="2014-03" db="EMBL/GenBank/DDBJ databases">
        <title>The Genome Sequence of Anncaliia algerae insect isolate PRA339.</title>
        <authorList>
            <consortium name="The Broad Institute Genome Sequencing Platform"/>
            <consortium name="The Broad Institute Genome Sequencing Center for Infectious Disease"/>
            <person name="Cuomo C."/>
            <person name="Becnel J."/>
            <person name="Sanscrainte N."/>
            <person name="Walker B."/>
            <person name="Young S.K."/>
            <person name="Zeng Q."/>
            <person name="Gargeya S."/>
            <person name="Fitzgerald M."/>
            <person name="Haas B."/>
            <person name="Abouelleil A."/>
            <person name="Alvarado L."/>
            <person name="Arachchi H.M."/>
            <person name="Berlin A.M."/>
            <person name="Chapman S.B."/>
            <person name="Dewar J."/>
            <person name="Goldberg J."/>
            <person name="Griggs A."/>
            <person name="Gujja S."/>
            <person name="Hansen M."/>
            <person name="Howarth C."/>
            <person name="Imamovic A."/>
            <person name="Larimer J."/>
            <person name="McCowan C."/>
            <person name="Murphy C."/>
            <person name="Neiman D."/>
            <person name="Pearson M."/>
            <person name="Priest M."/>
            <person name="Roberts A."/>
            <person name="Saif S."/>
            <person name="Shea T."/>
            <person name="Sisk P."/>
            <person name="Sykes S."/>
            <person name="Wortman J."/>
            <person name="Nusbaum C."/>
            <person name="Birren B."/>
        </authorList>
    </citation>
    <scope>NUCLEOTIDE SEQUENCE [LARGE SCALE GENOMIC DNA]</scope>
    <source>
        <strain evidence="5 6">PRA339</strain>
    </source>
</reference>
<proteinExistence type="inferred from homology"/>
<keyword evidence="6" id="KW-1185">Reference proteome</keyword>